<accession>A0A915DCJ7</accession>
<evidence type="ECO:0000256" key="5">
    <source>
        <dbReference type="ARBA" id="ARBA00022840"/>
    </source>
</evidence>
<dbReference type="GO" id="GO:0003724">
    <property type="term" value="F:RNA helicase activity"/>
    <property type="evidence" value="ECO:0007669"/>
    <property type="project" value="UniProtKB-EC"/>
</dbReference>
<evidence type="ECO:0000313" key="8">
    <source>
        <dbReference type="Proteomes" id="UP000887574"/>
    </source>
</evidence>
<keyword evidence="2" id="KW-0547">Nucleotide-binding</keyword>
<dbReference type="InterPro" id="IPR027417">
    <property type="entry name" value="P-loop_NTPase"/>
</dbReference>
<dbReference type="GO" id="GO:0005524">
    <property type="term" value="F:ATP binding"/>
    <property type="evidence" value="ECO:0007669"/>
    <property type="project" value="UniProtKB-KW"/>
</dbReference>
<dbReference type="GO" id="GO:0016787">
    <property type="term" value="F:hydrolase activity"/>
    <property type="evidence" value="ECO:0007669"/>
    <property type="project" value="UniProtKB-KW"/>
</dbReference>
<evidence type="ECO:0000259" key="7">
    <source>
        <dbReference type="PROSITE" id="PS51195"/>
    </source>
</evidence>
<dbReference type="AlphaFoldDB" id="A0A915DCJ7"/>
<evidence type="ECO:0000256" key="2">
    <source>
        <dbReference type="ARBA" id="ARBA00022741"/>
    </source>
</evidence>
<dbReference type="Gene3D" id="3.40.50.300">
    <property type="entry name" value="P-loop containing nucleotide triphosphate hydrolases"/>
    <property type="match status" value="1"/>
</dbReference>
<dbReference type="SUPFAM" id="SSF52540">
    <property type="entry name" value="P-loop containing nucleoside triphosphate hydrolases"/>
    <property type="match status" value="1"/>
</dbReference>
<evidence type="ECO:0000256" key="6">
    <source>
        <dbReference type="PROSITE-ProRule" id="PRU00552"/>
    </source>
</evidence>
<dbReference type="PROSITE" id="PS51195">
    <property type="entry name" value="Q_MOTIF"/>
    <property type="match status" value="1"/>
</dbReference>
<keyword evidence="4" id="KW-0347">Helicase</keyword>
<reference evidence="9" key="1">
    <citation type="submission" date="2022-11" db="UniProtKB">
        <authorList>
            <consortium name="WormBaseParasite"/>
        </authorList>
    </citation>
    <scope>IDENTIFICATION</scope>
</reference>
<dbReference type="Proteomes" id="UP000887574">
    <property type="component" value="Unplaced"/>
</dbReference>
<feature type="short sequence motif" description="Q motif" evidence="6">
    <location>
        <begin position="86"/>
        <end position="114"/>
    </location>
</feature>
<evidence type="ECO:0000256" key="3">
    <source>
        <dbReference type="ARBA" id="ARBA00022801"/>
    </source>
</evidence>
<organism evidence="8 9">
    <name type="scientific">Ditylenchus dipsaci</name>
    <dbReference type="NCBI Taxonomy" id="166011"/>
    <lineage>
        <taxon>Eukaryota</taxon>
        <taxon>Metazoa</taxon>
        <taxon>Ecdysozoa</taxon>
        <taxon>Nematoda</taxon>
        <taxon>Chromadorea</taxon>
        <taxon>Rhabditida</taxon>
        <taxon>Tylenchina</taxon>
        <taxon>Tylenchomorpha</taxon>
        <taxon>Sphaerularioidea</taxon>
        <taxon>Anguinidae</taxon>
        <taxon>Anguininae</taxon>
        <taxon>Ditylenchus</taxon>
    </lineage>
</organism>
<proteinExistence type="predicted"/>
<keyword evidence="5" id="KW-0067">ATP-binding</keyword>
<evidence type="ECO:0000313" key="9">
    <source>
        <dbReference type="WBParaSite" id="jg18210"/>
    </source>
</evidence>
<evidence type="ECO:0000256" key="1">
    <source>
        <dbReference type="ARBA" id="ARBA00012552"/>
    </source>
</evidence>
<protein>
    <recommendedName>
        <fullName evidence="1">RNA helicase</fullName>
        <ecNumber evidence="1">3.6.4.13</ecNumber>
    </recommendedName>
</protein>
<sequence>MKVAVEFGDKFGDLKPKVFGDKGNFFEGKSRENRQKFMPHQRDDSDLFDEKFLISEGPEFNEQFGDKNLCDIKITGGNGKYRHAEYDFDQCGLSGEIMNNLQKLKYHQLLTIQKVVVPMIQHEKYDLLKRQANISRNHAKPFALFIVPSKELVQQHYDFARTVAQGTDINEVRL</sequence>
<name>A0A915DCJ7_9BILA</name>
<keyword evidence="3" id="KW-0378">Hydrolase</keyword>
<evidence type="ECO:0000256" key="4">
    <source>
        <dbReference type="ARBA" id="ARBA00022806"/>
    </source>
</evidence>
<keyword evidence="8" id="KW-1185">Reference proteome</keyword>
<dbReference type="EC" id="3.6.4.13" evidence="1"/>
<dbReference type="WBParaSite" id="jg18210">
    <property type="protein sequence ID" value="jg18210"/>
    <property type="gene ID" value="jg18210"/>
</dbReference>
<feature type="domain" description="DEAD-box RNA helicase Q" evidence="7">
    <location>
        <begin position="86"/>
        <end position="114"/>
    </location>
</feature>
<dbReference type="InterPro" id="IPR014014">
    <property type="entry name" value="RNA_helicase_DEAD_Q_motif"/>
</dbReference>